<dbReference type="Gene3D" id="3.40.50.720">
    <property type="entry name" value="NAD(P)-binding Rossmann-like Domain"/>
    <property type="match status" value="1"/>
</dbReference>
<dbReference type="AlphaFoldDB" id="E8V356"/>
<dbReference type="InterPro" id="IPR036291">
    <property type="entry name" value="NAD(P)-bd_dom_sf"/>
</dbReference>
<dbReference type="OrthoDB" id="9781966at2"/>
<dbReference type="EMBL" id="CP002467">
    <property type="protein sequence ID" value="ADV81331.1"/>
    <property type="molecule type" value="Genomic_DNA"/>
</dbReference>
<dbReference type="eggNOG" id="COG0673">
    <property type="taxonomic scope" value="Bacteria"/>
</dbReference>
<protein>
    <submittedName>
        <fullName evidence="3">Oxidoreductase domain protein</fullName>
    </submittedName>
</protein>
<evidence type="ECO:0000259" key="2">
    <source>
        <dbReference type="Pfam" id="PF22725"/>
    </source>
</evidence>
<feature type="domain" description="GFO/IDH/MocA-like oxidoreductase" evidence="2">
    <location>
        <begin position="179"/>
        <end position="312"/>
    </location>
</feature>
<evidence type="ECO:0000313" key="3">
    <source>
        <dbReference type="EMBL" id="ADV81331.1"/>
    </source>
</evidence>
<dbReference type="GO" id="GO:0000166">
    <property type="term" value="F:nucleotide binding"/>
    <property type="evidence" value="ECO:0007669"/>
    <property type="project" value="InterPro"/>
</dbReference>
<dbReference type="Gene3D" id="3.30.360.10">
    <property type="entry name" value="Dihydrodipicolinate Reductase, domain 2"/>
    <property type="match status" value="1"/>
</dbReference>
<dbReference type="Proteomes" id="UP000006844">
    <property type="component" value="Chromosome"/>
</dbReference>
<dbReference type="Pfam" id="PF01408">
    <property type="entry name" value="GFO_IDH_MocA"/>
    <property type="match status" value="1"/>
</dbReference>
<dbReference type="STRING" id="401053.AciPR4_0496"/>
<dbReference type="SUPFAM" id="SSF55347">
    <property type="entry name" value="Glyceraldehyde-3-phosphate dehydrogenase-like, C-terminal domain"/>
    <property type="match status" value="1"/>
</dbReference>
<proteinExistence type="predicted"/>
<dbReference type="RefSeq" id="WP_013567064.1">
    <property type="nucleotide sequence ID" value="NC_014963.1"/>
</dbReference>
<sequence>MNRRNFIQSAAGVSGLMILKPKTAFGYAANSTVRWGLLGCGGRGTSVATSFAKNAGAHVVALADIFPDQLAKAKVHFDAVNASLGLPPIDPKNMFHGPDAYKALAASNEVDAAQISTPPFFHVEHLDGVTAGGKHAYCEKPMGVDVPQTRRALEIAKRIDGKLSVDVGFQIRSAPPFVEIVRRVQAGQIGKVASIAAYYNAPAASYPERTGMSANEKRLRNWLWDRTLSGDILLEQNIHVIDVCNWMMGAHPESAIARRSRKVVQNFGNTSDNYEVLFTYPGDVELTFSSTQFNVNHFFDVAERFFGSEGIAEAPYSGPLRIVGNNPWVWAGSEAPAKGKFAADGAFNDNLAQADAMKDRGFIESITSGKFHNQISIGVQSARSCMMARKSAETGRRMTWPEIENDQEEYALGMNLAQFA</sequence>
<dbReference type="InterPro" id="IPR055170">
    <property type="entry name" value="GFO_IDH_MocA-like_dom"/>
</dbReference>
<gene>
    <name evidence="3" type="ordered locus">AciPR4_0496</name>
</gene>
<dbReference type="SUPFAM" id="SSF51735">
    <property type="entry name" value="NAD(P)-binding Rossmann-fold domains"/>
    <property type="match status" value="1"/>
</dbReference>
<dbReference type="HOGENOM" id="CLU_640667_0_0_0"/>
<evidence type="ECO:0000313" key="4">
    <source>
        <dbReference type="Proteomes" id="UP000006844"/>
    </source>
</evidence>
<accession>E8V356</accession>
<dbReference type="InterPro" id="IPR050463">
    <property type="entry name" value="Gfo/Idh/MocA_oxidrdct_glycsds"/>
</dbReference>
<dbReference type="InterPro" id="IPR000683">
    <property type="entry name" value="Gfo/Idh/MocA-like_OxRdtase_N"/>
</dbReference>
<organism evidence="3 4">
    <name type="scientific">Terriglobus saanensis (strain ATCC BAA-1853 / DSM 23119 / SP1PR4)</name>
    <dbReference type="NCBI Taxonomy" id="401053"/>
    <lineage>
        <taxon>Bacteria</taxon>
        <taxon>Pseudomonadati</taxon>
        <taxon>Acidobacteriota</taxon>
        <taxon>Terriglobia</taxon>
        <taxon>Terriglobales</taxon>
        <taxon>Acidobacteriaceae</taxon>
        <taxon>Terriglobus</taxon>
    </lineage>
</organism>
<dbReference type="Pfam" id="PF22725">
    <property type="entry name" value="GFO_IDH_MocA_C3"/>
    <property type="match status" value="1"/>
</dbReference>
<evidence type="ECO:0000259" key="1">
    <source>
        <dbReference type="Pfam" id="PF01408"/>
    </source>
</evidence>
<dbReference type="PANTHER" id="PTHR43818">
    <property type="entry name" value="BCDNA.GH03377"/>
    <property type="match status" value="1"/>
</dbReference>
<feature type="domain" description="Gfo/Idh/MocA-like oxidoreductase N-terminal" evidence="1">
    <location>
        <begin position="33"/>
        <end position="166"/>
    </location>
</feature>
<keyword evidence="4" id="KW-1185">Reference proteome</keyword>
<name>E8V356_TERSS</name>
<reference evidence="3 4" key="1">
    <citation type="journal article" date="2012" name="Stand. Genomic Sci.">
        <title>Complete genome sequence of Terriglobus saanensis type strain SP1PR4(T), an Acidobacteria from tundra soil.</title>
        <authorList>
            <person name="Rawat S.R."/>
            <person name="Mannisto M.K."/>
            <person name="Starovoytov V."/>
            <person name="Goodwin L."/>
            <person name="Nolan M."/>
            <person name="Hauser L."/>
            <person name="Land M."/>
            <person name="Davenport K.W."/>
            <person name="Woyke T."/>
            <person name="Haggblom M.M."/>
        </authorList>
    </citation>
    <scope>NUCLEOTIDE SEQUENCE</scope>
    <source>
        <strain evidence="4">ATCC BAA-1853 / DSM 23119 / SP1PR4</strain>
    </source>
</reference>
<dbReference type="PANTHER" id="PTHR43818:SF5">
    <property type="entry name" value="OXIDOREDUCTASE FAMILY PROTEIN"/>
    <property type="match status" value="1"/>
</dbReference>
<dbReference type="KEGG" id="tsa:AciPR4_0496"/>